<dbReference type="AlphaFoldDB" id="A0A127EHN7"/>
<gene>
    <name evidence="1" type="ORF">JFP838_06760</name>
</gene>
<reference evidence="1 2" key="1">
    <citation type="journal article" date="2016" name="PLoS ONE">
        <title>Plasmid Characterization and Chromosome Analysis of Two netF+ Clostridium perfringens Isolates Associated with Foal and Canine Necrotizing Enteritis.</title>
        <authorList>
            <person name="Mehdizadeh Gohari I."/>
            <person name="Kropinski A.M."/>
            <person name="Weese S.J."/>
            <person name="Parreira V.R."/>
            <person name="Whitehead A.E."/>
            <person name="Boerlin P."/>
            <person name="Prescott J.F."/>
        </authorList>
    </citation>
    <scope>NUCLEOTIDE SEQUENCE [LARGE SCALE GENOMIC DNA]</scope>
    <source>
        <strain evidence="1 2">JP838</strain>
    </source>
</reference>
<organism evidence="1 2">
    <name type="scientific">Clostridium perfringens</name>
    <dbReference type="NCBI Taxonomy" id="1502"/>
    <lineage>
        <taxon>Bacteria</taxon>
        <taxon>Bacillati</taxon>
        <taxon>Bacillota</taxon>
        <taxon>Clostridia</taxon>
        <taxon>Eubacteriales</taxon>
        <taxon>Clostridiaceae</taxon>
        <taxon>Clostridium</taxon>
    </lineage>
</organism>
<dbReference type="EMBL" id="CP010994">
    <property type="protein sequence ID" value="AMN35465.1"/>
    <property type="molecule type" value="Genomic_DNA"/>
</dbReference>
<protein>
    <submittedName>
        <fullName evidence="1">Uncharacterized protein</fullName>
    </submittedName>
</protein>
<dbReference type="OrthoDB" id="10017697at2"/>
<dbReference type="Proteomes" id="UP000070260">
    <property type="component" value="Chromosome"/>
</dbReference>
<accession>A0A127EHN7</accession>
<dbReference type="RefSeq" id="WP_061427595.1">
    <property type="nucleotide sequence ID" value="NZ_CATNZO010000001.1"/>
</dbReference>
<evidence type="ECO:0000313" key="2">
    <source>
        <dbReference type="Proteomes" id="UP000070260"/>
    </source>
</evidence>
<name>A0A127EHN7_CLOPF</name>
<proteinExistence type="predicted"/>
<evidence type="ECO:0000313" key="1">
    <source>
        <dbReference type="EMBL" id="AMN35465.1"/>
    </source>
</evidence>
<sequence length="174" mass="20744">MYISKIRLNNKEFVGTLTFLTIKNIKETMLNEFNKEVTVKEIIEGISNFDMTLFTVFILETINSTNQHNKEEVLDAFSSDSNLVDKFNNAYSYIYDLINKCLPLNKEKEENESEFEDGEDESSFEWEFDYMEYLWNTVLKRNDFWNTTPKNFFSQMDIHYKLHGDKKDSNVEEI</sequence>
<dbReference type="PATRIC" id="fig|1502.177.peg.1377"/>